<accession>A0A848IZR0</accession>
<organism evidence="2 3">
    <name type="scientific">Marinigracilibium pacificum</name>
    <dbReference type="NCBI Taxonomy" id="2729599"/>
    <lineage>
        <taxon>Bacteria</taxon>
        <taxon>Pseudomonadati</taxon>
        <taxon>Bacteroidota</taxon>
        <taxon>Cytophagia</taxon>
        <taxon>Cytophagales</taxon>
        <taxon>Flammeovirgaceae</taxon>
        <taxon>Marinigracilibium</taxon>
    </lineage>
</organism>
<dbReference type="AlphaFoldDB" id="A0A848IZR0"/>
<keyword evidence="1" id="KW-0732">Signal</keyword>
<dbReference type="Proteomes" id="UP000559010">
    <property type="component" value="Unassembled WGS sequence"/>
</dbReference>
<protein>
    <submittedName>
        <fullName evidence="2">Uncharacterized protein</fullName>
    </submittedName>
</protein>
<feature type="signal peptide" evidence="1">
    <location>
        <begin position="1"/>
        <end position="23"/>
    </location>
</feature>
<sequence length="126" mass="14663">MKTYSYTLLILFFLSVSIPNISAQTGDLTKNDVLTAMNKFDGLGLSQEKENELIETNRGIVDDMFEIANTNQSEDRKIELFKDAKERNLNKLNDVLDDKTLKKYKKKVKKELKPFKRRAKFIGWIL</sequence>
<comment type="caution">
    <text evidence="2">The sequence shown here is derived from an EMBL/GenBank/DDBJ whole genome shotgun (WGS) entry which is preliminary data.</text>
</comment>
<evidence type="ECO:0000256" key="1">
    <source>
        <dbReference type="SAM" id="SignalP"/>
    </source>
</evidence>
<proteinExistence type="predicted"/>
<gene>
    <name evidence="2" type="ORF">HH304_03645</name>
</gene>
<reference evidence="2 3" key="1">
    <citation type="submission" date="2020-04" db="EMBL/GenBank/DDBJ databases">
        <title>Flammeovirgaceae bacterium KN852 isolated from deep sea.</title>
        <authorList>
            <person name="Zhang D.-C."/>
        </authorList>
    </citation>
    <scope>NUCLEOTIDE SEQUENCE [LARGE SCALE GENOMIC DNA]</scope>
    <source>
        <strain evidence="2 3">KN852</strain>
    </source>
</reference>
<name>A0A848IZR0_9BACT</name>
<evidence type="ECO:0000313" key="2">
    <source>
        <dbReference type="EMBL" id="NMM47479.1"/>
    </source>
</evidence>
<evidence type="ECO:0000313" key="3">
    <source>
        <dbReference type="Proteomes" id="UP000559010"/>
    </source>
</evidence>
<dbReference type="RefSeq" id="WP_169678101.1">
    <property type="nucleotide sequence ID" value="NZ_JABBNU010000002.1"/>
</dbReference>
<feature type="chain" id="PRO_5032517041" evidence="1">
    <location>
        <begin position="24"/>
        <end position="126"/>
    </location>
</feature>
<keyword evidence="3" id="KW-1185">Reference proteome</keyword>
<dbReference type="EMBL" id="JABBNU010000002">
    <property type="protein sequence ID" value="NMM47479.1"/>
    <property type="molecule type" value="Genomic_DNA"/>
</dbReference>